<dbReference type="InterPro" id="IPR004360">
    <property type="entry name" value="Glyas_Fos-R_dOase_dom"/>
</dbReference>
<keyword evidence="4" id="KW-1185">Reference proteome</keyword>
<dbReference type="AlphaFoldDB" id="A0A845MEV5"/>
<reference evidence="3 4" key="1">
    <citation type="journal article" date="2014" name="Int. J. Syst. Evol. Microbiol.">
        <title>Sneathiella chungangensis sp. nov., isolated from a marine sand, and emended description of the genus Sneathiella.</title>
        <authorList>
            <person name="Siamphan C."/>
            <person name="Kim H."/>
            <person name="Lee J.S."/>
            <person name="Kim W."/>
        </authorList>
    </citation>
    <scope>NUCLEOTIDE SEQUENCE [LARGE SCALE GENOMIC DNA]</scope>
    <source>
        <strain evidence="3 4">KCTC 32476</strain>
    </source>
</reference>
<keyword evidence="1" id="KW-0479">Metal-binding</keyword>
<comment type="caution">
    <text evidence="3">The sequence shown here is derived from an EMBL/GenBank/DDBJ whole genome shotgun (WGS) entry which is preliminary data.</text>
</comment>
<dbReference type="EMBL" id="WTVA01000003">
    <property type="protein sequence ID" value="MZR22162.1"/>
    <property type="molecule type" value="Genomic_DNA"/>
</dbReference>
<name>A0A845MEV5_9PROT</name>
<dbReference type="InterPro" id="IPR029068">
    <property type="entry name" value="Glyas_Bleomycin-R_OHBP_Dase"/>
</dbReference>
<feature type="domain" description="VOC" evidence="2">
    <location>
        <begin position="4"/>
        <end position="144"/>
    </location>
</feature>
<evidence type="ECO:0000256" key="1">
    <source>
        <dbReference type="ARBA" id="ARBA00022723"/>
    </source>
</evidence>
<dbReference type="SUPFAM" id="SSF54593">
    <property type="entry name" value="Glyoxalase/Bleomycin resistance protein/Dihydroxybiphenyl dioxygenase"/>
    <property type="match status" value="1"/>
</dbReference>
<evidence type="ECO:0000313" key="4">
    <source>
        <dbReference type="Proteomes" id="UP000445696"/>
    </source>
</evidence>
<gene>
    <name evidence="3" type="ORF">GQF03_07450</name>
</gene>
<dbReference type="GO" id="GO:0046872">
    <property type="term" value="F:metal ion binding"/>
    <property type="evidence" value="ECO:0007669"/>
    <property type="project" value="UniProtKB-KW"/>
</dbReference>
<proteinExistence type="predicted"/>
<dbReference type="PANTHER" id="PTHR43048">
    <property type="entry name" value="METHYLMALONYL-COA EPIMERASE"/>
    <property type="match status" value="1"/>
</dbReference>
<dbReference type="Proteomes" id="UP000445696">
    <property type="component" value="Unassembled WGS sequence"/>
</dbReference>
<dbReference type="Pfam" id="PF00903">
    <property type="entry name" value="Glyoxalase"/>
    <property type="match status" value="1"/>
</dbReference>
<organism evidence="3 4">
    <name type="scientific">Sneathiella chungangensis</name>
    <dbReference type="NCBI Taxonomy" id="1418234"/>
    <lineage>
        <taxon>Bacteria</taxon>
        <taxon>Pseudomonadati</taxon>
        <taxon>Pseudomonadota</taxon>
        <taxon>Alphaproteobacteria</taxon>
        <taxon>Sneathiellales</taxon>
        <taxon>Sneathiellaceae</taxon>
        <taxon>Sneathiella</taxon>
    </lineage>
</organism>
<sequence length="145" mass="16245">MITHFDHVTVAVRDLQAAIDFFALLGFEEDKRVVIAGEPFAGYMGVPDIEADHVTLAIPGAAPRFEVQVLHYRHPVAAQMPQNDARLDKLGFNHICFAVKDAAAMVRHLKSHGVEVRSELKAFHNRRLFFITGPENITVELAEWS</sequence>
<protein>
    <submittedName>
        <fullName evidence="3">Glyoxalase</fullName>
    </submittedName>
</protein>
<dbReference type="InterPro" id="IPR051785">
    <property type="entry name" value="MMCE/EMCE_epimerase"/>
</dbReference>
<dbReference type="Gene3D" id="3.10.180.10">
    <property type="entry name" value="2,3-Dihydroxybiphenyl 1,2-Dioxygenase, domain 1"/>
    <property type="match status" value="1"/>
</dbReference>
<dbReference type="PROSITE" id="PS51819">
    <property type="entry name" value="VOC"/>
    <property type="match status" value="1"/>
</dbReference>
<dbReference type="InterPro" id="IPR037523">
    <property type="entry name" value="VOC_core"/>
</dbReference>
<evidence type="ECO:0000313" key="3">
    <source>
        <dbReference type="EMBL" id="MZR22162.1"/>
    </source>
</evidence>
<dbReference type="RefSeq" id="WP_161338622.1">
    <property type="nucleotide sequence ID" value="NZ_JBHSDG010000005.1"/>
</dbReference>
<dbReference type="OrthoDB" id="9788468at2"/>
<accession>A0A845MEV5</accession>
<dbReference type="GO" id="GO:0004493">
    <property type="term" value="F:methylmalonyl-CoA epimerase activity"/>
    <property type="evidence" value="ECO:0007669"/>
    <property type="project" value="TreeGrafter"/>
</dbReference>
<dbReference type="PANTHER" id="PTHR43048:SF5">
    <property type="entry name" value="BLR5325 PROTEIN"/>
    <property type="match status" value="1"/>
</dbReference>
<dbReference type="GO" id="GO:0046491">
    <property type="term" value="P:L-methylmalonyl-CoA metabolic process"/>
    <property type="evidence" value="ECO:0007669"/>
    <property type="project" value="TreeGrafter"/>
</dbReference>
<evidence type="ECO:0000259" key="2">
    <source>
        <dbReference type="PROSITE" id="PS51819"/>
    </source>
</evidence>